<organism evidence="1 2">
    <name type="scientific">Shewanella halifaxensis (strain HAW-EB4)</name>
    <dbReference type="NCBI Taxonomy" id="458817"/>
    <lineage>
        <taxon>Bacteria</taxon>
        <taxon>Pseudomonadati</taxon>
        <taxon>Pseudomonadota</taxon>
        <taxon>Gammaproteobacteria</taxon>
        <taxon>Alteromonadales</taxon>
        <taxon>Shewanellaceae</taxon>
        <taxon>Shewanella</taxon>
    </lineage>
</organism>
<reference evidence="1" key="1">
    <citation type="submission" date="2008-01" db="EMBL/GenBank/DDBJ databases">
        <title>Complete sequence of Shewanella halifaxensis HAW-EB4.</title>
        <authorList>
            <consortium name="US DOE Joint Genome Institute"/>
            <person name="Copeland A."/>
            <person name="Lucas S."/>
            <person name="Lapidus A."/>
            <person name="Glavina del Rio T."/>
            <person name="Dalin E."/>
            <person name="Tice H."/>
            <person name="Bruce D."/>
            <person name="Goodwin L."/>
            <person name="Pitluck S."/>
            <person name="Sims D."/>
            <person name="Brettin T."/>
            <person name="Detter J.C."/>
            <person name="Han C."/>
            <person name="Kuske C.R."/>
            <person name="Schmutz J."/>
            <person name="Larimer F."/>
            <person name="Land M."/>
            <person name="Hauser L."/>
            <person name="Kyrpides N."/>
            <person name="Kim E."/>
            <person name="Zhao J.-S."/>
            <person name="Richardson P."/>
        </authorList>
    </citation>
    <scope>NUCLEOTIDE SEQUENCE [LARGE SCALE GENOMIC DNA]</scope>
    <source>
        <strain evidence="1">HAW-EB4</strain>
    </source>
</reference>
<dbReference type="AlphaFoldDB" id="B0TPD6"/>
<evidence type="ECO:0008006" key="3">
    <source>
        <dbReference type="Google" id="ProtNLM"/>
    </source>
</evidence>
<dbReference type="HOGENOM" id="CLU_098320_0_0_6"/>
<accession>B0TPD6</accession>
<dbReference type="STRING" id="458817.Shal_3035"/>
<dbReference type="InterPro" id="IPR016876">
    <property type="entry name" value="UCP028234"/>
</dbReference>
<proteinExistence type="predicted"/>
<name>B0TPD6_SHEHH</name>
<dbReference type="OrthoDB" id="6862131at2"/>
<dbReference type="eggNOG" id="COG2384">
    <property type="taxonomic scope" value="Bacteria"/>
</dbReference>
<gene>
    <name evidence="1" type="ordered locus">Shal_3035</name>
</gene>
<dbReference type="Proteomes" id="UP000001317">
    <property type="component" value="Chromosome"/>
</dbReference>
<dbReference type="PANTHER" id="PTHR38451">
    <property type="entry name" value="TRNA (ADENINE(22)-N(1))-METHYLTRANSFERASE"/>
    <property type="match status" value="1"/>
</dbReference>
<keyword evidence="2" id="KW-1185">Reference proteome</keyword>
<dbReference type="SUPFAM" id="SSF53335">
    <property type="entry name" value="S-adenosyl-L-methionine-dependent methyltransferases"/>
    <property type="match status" value="1"/>
</dbReference>
<protein>
    <recommendedName>
        <fullName evidence="3">SAM-dependent methyltransferase</fullName>
    </recommendedName>
</protein>
<dbReference type="InterPro" id="IPR029063">
    <property type="entry name" value="SAM-dependent_MTases_sf"/>
</dbReference>
<evidence type="ECO:0000313" key="1">
    <source>
        <dbReference type="EMBL" id="ABZ77583.1"/>
    </source>
</evidence>
<evidence type="ECO:0000313" key="2">
    <source>
        <dbReference type="Proteomes" id="UP000001317"/>
    </source>
</evidence>
<dbReference type="PIRSF" id="PIRSF028234">
    <property type="entry name" value="UCP028234"/>
    <property type="match status" value="1"/>
</dbReference>
<dbReference type="FunFam" id="3.40.50.150:FF:000442">
    <property type="entry name" value="tRNA (Adenine22-N1)-methyltransferase TrmK"/>
    <property type="match status" value="1"/>
</dbReference>
<sequence length="255" mass="29093">MSSRIHLKISQRLQHINTMINDHYDHIWDCCCDHGLLGAVLLKRKAADNIHFVDVVPSLMHEVKQKLQRFYPEAELGQQTALTHVQSHWQVHCLDVTKLALAAKEQRQLIIIAGVGGELTIELVQQIMARHPQHSLEFILCPVHHIYKVRTAMQQLGLGLVDEHLMQENKRFYEILHLSTTSPVALTPVGSSMWDLSRELDRDYLQKSVKHYQRIEQGLSKAQQNSPLNAEQQKEKAMIGAVIAAYQGLQNLSPL</sequence>
<dbReference type="EMBL" id="CP000931">
    <property type="protein sequence ID" value="ABZ77583.1"/>
    <property type="molecule type" value="Genomic_DNA"/>
</dbReference>
<dbReference type="Pfam" id="PF12847">
    <property type="entry name" value="Methyltransf_18"/>
    <property type="match status" value="1"/>
</dbReference>
<dbReference type="Gene3D" id="3.40.50.150">
    <property type="entry name" value="Vaccinia Virus protein VP39"/>
    <property type="match status" value="1"/>
</dbReference>
<dbReference type="KEGG" id="shl:Shal_3035"/>
<dbReference type="PANTHER" id="PTHR38451:SF1">
    <property type="entry name" value="TRNA (ADENINE(22)-N(1))-METHYLTRANSFERASE"/>
    <property type="match status" value="1"/>
</dbReference>